<organism evidence="2 3">
    <name type="scientific">Fodinicola feengrottensis</name>
    <dbReference type="NCBI Taxonomy" id="435914"/>
    <lineage>
        <taxon>Bacteria</taxon>
        <taxon>Bacillati</taxon>
        <taxon>Actinomycetota</taxon>
        <taxon>Actinomycetes</taxon>
        <taxon>Mycobacteriales</taxon>
        <taxon>Fodinicola</taxon>
    </lineage>
</organism>
<dbReference type="EMBL" id="BAAANY010000001">
    <property type="protein sequence ID" value="GAA1657517.1"/>
    <property type="molecule type" value="Genomic_DNA"/>
</dbReference>
<sequence length="234" mass="24941">MADVYDLDALTAAVRQAAPDVVMHQLTDLSAGDTGANAEIRRRGTRNLTDAALAAGVRRIVAQSIGWAYEPGETPADEQTPLDVQAEGVRATTVAAVAELERTVREAPEWVVLRYGLFYGPGTWYAKDGLMADKARAGELPATGDIASFVHIDDAAAAAAMALCWPTGAVNVCDDEPAAGSIWVPAFCRAVGAPSPTAGGDRQPWARGADNRHARDRLKWTPERPSWRTGFTDL</sequence>
<keyword evidence="3" id="KW-1185">Reference proteome</keyword>
<comment type="caution">
    <text evidence="2">The sequence shown here is derived from an EMBL/GenBank/DDBJ whole genome shotgun (WGS) entry which is preliminary data.</text>
</comment>
<dbReference type="RefSeq" id="WP_344306495.1">
    <property type="nucleotide sequence ID" value="NZ_BAAANY010000001.1"/>
</dbReference>
<gene>
    <name evidence="2" type="ORF">GCM10009765_03800</name>
</gene>
<evidence type="ECO:0000313" key="3">
    <source>
        <dbReference type="Proteomes" id="UP001500618"/>
    </source>
</evidence>
<dbReference type="InterPro" id="IPR001509">
    <property type="entry name" value="Epimerase_deHydtase"/>
</dbReference>
<evidence type="ECO:0000313" key="2">
    <source>
        <dbReference type="EMBL" id="GAA1657517.1"/>
    </source>
</evidence>
<dbReference type="Pfam" id="PF01370">
    <property type="entry name" value="Epimerase"/>
    <property type="match status" value="1"/>
</dbReference>
<evidence type="ECO:0000259" key="1">
    <source>
        <dbReference type="Pfam" id="PF01370"/>
    </source>
</evidence>
<dbReference type="Gene3D" id="3.40.50.720">
    <property type="entry name" value="NAD(P)-binding Rossmann-like Domain"/>
    <property type="match status" value="1"/>
</dbReference>
<dbReference type="SUPFAM" id="SSF51735">
    <property type="entry name" value="NAD(P)-binding Rossmann-fold domains"/>
    <property type="match status" value="1"/>
</dbReference>
<protein>
    <submittedName>
        <fullName evidence="2">NAD(P)-dependent oxidoreductase</fullName>
    </submittedName>
</protein>
<accession>A0ABN2FRM0</accession>
<dbReference type="InterPro" id="IPR036291">
    <property type="entry name" value="NAD(P)-bd_dom_sf"/>
</dbReference>
<feature type="domain" description="NAD-dependent epimerase/dehydratase" evidence="1">
    <location>
        <begin position="2"/>
        <end position="165"/>
    </location>
</feature>
<reference evidence="3" key="1">
    <citation type="journal article" date="2019" name="Int. J. Syst. Evol. Microbiol.">
        <title>The Global Catalogue of Microorganisms (GCM) 10K type strain sequencing project: providing services to taxonomists for standard genome sequencing and annotation.</title>
        <authorList>
            <consortium name="The Broad Institute Genomics Platform"/>
            <consortium name="The Broad Institute Genome Sequencing Center for Infectious Disease"/>
            <person name="Wu L."/>
            <person name="Ma J."/>
        </authorList>
    </citation>
    <scope>NUCLEOTIDE SEQUENCE [LARGE SCALE GENOMIC DNA]</scope>
    <source>
        <strain evidence="3">JCM 14718</strain>
    </source>
</reference>
<name>A0ABN2FRM0_9ACTN</name>
<dbReference type="Proteomes" id="UP001500618">
    <property type="component" value="Unassembled WGS sequence"/>
</dbReference>
<proteinExistence type="predicted"/>